<organism evidence="1 2">
    <name type="scientific">Pseudomonas savastanoi</name>
    <name type="common">Pseudomonas syringae pv. savastanoi</name>
    <dbReference type="NCBI Taxonomy" id="29438"/>
    <lineage>
        <taxon>Bacteria</taxon>
        <taxon>Pseudomonadati</taxon>
        <taxon>Pseudomonadota</taxon>
        <taxon>Gammaproteobacteria</taxon>
        <taxon>Pseudomonadales</taxon>
        <taxon>Pseudomonadaceae</taxon>
        <taxon>Pseudomonas</taxon>
    </lineage>
</organism>
<proteinExistence type="predicted"/>
<reference evidence="1 2" key="1">
    <citation type="submission" date="2018-08" db="EMBL/GenBank/DDBJ databases">
        <title>Recombination of ecologically and evolutionarily significant loci maintains genetic cohesion in the Pseudomonas syringae species complex.</title>
        <authorList>
            <person name="Dillon M."/>
            <person name="Thakur S."/>
            <person name="Almeida R.N.D."/>
            <person name="Weir B.S."/>
            <person name="Guttman D.S."/>
        </authorList>
    </citation>
    <scope>NUCLEOTIDE SEQUENCE [LARGE SCALE GENOMIC DNA]</scope>
    <source>
        <strain evidence="1 2">ICMP 11899</strain>
    </source>
</reference>
<dbReference type="Proteomes" id="UP000270795">
    <property type="component" value="Unassembled WGS sequence"/>
</dbReference>
<dbReference type="AlphaFoldDB" id="A0A3M5ZIH5"/>
<dbReference type="EMBL" id="RBUM01000584">
    <property type="protein sequence ID" value="RMV06368.1"/>
    <property type="molecule type" value="Genomic_DNA"/>
</dbReference>
<evidence type="ECO:0000313" key="2">
    <source>
        <dbReference type="Proteomes" id="UP000270795"/>
    </source>
</evidence>
<accession>A0A3M5ZIH5</accession>
<sequence>MAGGVMHWILAIAMTGSSTASVMRPYSTEAECRKALEEFFSKPHGKMEYNGSCFDENDENDRKFLKLFKG</sequence>
<gene>
    <name evidence="1" type="ORF">ALP17_103506</name>
</gene>
<evidence type="ECO:0000313" key="1">
    <source>
        <dbReference type="EMBL" id="RMV06368.1"/>
    </source>
</evidence>
<comment type="caution">
    <text evidence="1">The sequence shown here is derived from an EMBL/GenBank/DDBJ whole genome shotgun (WGS) entry which is preliminary data.</text>
</comment>
<protein>
    <submittedName>
        <fullName evidence="1">Uncharacterized protein</fullName>
    </submittedName>
</protein>
<name>A0A3M5ZIH5_PSESS</name>